<proteinExistence type="predicted"/>
<evidence type="ECO:0000313" key="2">
    <source>
        <dbReference type="EMBL" id="CAF0775145.1"/>
    </source>
</evidence>
<dbReference type="OrthoDB" id="10014887at2759"/>
<name>A0A813QZ16_9BILA</name>
<dbReference type="EMBL" id="CAJOBC010000229">
    <property type="protein sequence ID" value="CAF3557666.1"/>
    <property type="molecule type" value="Genomic_DNA"/>
</dbReference>
<dbReference type="PROSITE" id="PS00022">
    <property type="entry name" value="EGF_1"/>
    <property type="match status" value="1"/>
</dbReference>
<dbReference type="Proteomes" id="UP000663829">
    <property type="component" value="Unassembled WGS sequence"/>
</dbReference>
<evidence type="ECO:0000259" key="1">
    <source>
        <dbReference type="PROSITE" id="PS00022"/>
    </source>
</evidence>
<dbReference type="Proteomes" id="UP000681722">
    <property type="component" value="Unassembled WGS sequence"/>
</dbReference>
<evidence type="ECO:0000313" key="3">
    <source>
        <dbReference type="EMBL" id="CAF3557666.1"/>
    </source>
</evidence>
<gene>
    <name evidence="2" type="ORF">GPM918_LOCUS2150</name>
    <name evidence="3" type="ORF">SRO942_LOCUS2150</name>
</gene>
<keyword evidence="4" id="KW-1185">Reference proteome</keyword>
<evidence type="ECO:0000313" key="4">
    <source>
        <dbReference type="Proteomes" id="UP000663829"/>
    </source>
</evidence>
<sequence>MVYRNANDGNMVIRRCCTSGCGEDGKTSEFEGREAYFCTSNLCNATQSTSTSTITTATTTVQTSLACYDCSGFNEQCGTESTLISNCRSCMVYRNPVDQTKIERHCCYWNCGSSGTITEYDGRPTYFCSNDRCNGIGVESLLEPTGFSEQCGTESTLISNCRSCMVYRNPVDQTKIERHCCYWNCGTPGSVSEYDGRPTYFCTNDKCNGIGAEYNLGSPATTSTTTTASLIGPCILNCKNGGTLETVDGCYCYCVENTSGKECETIDCSKQDENDEACNVGNKPLCYESEIFVHECRHLCELC</sequence>
<accession>A0A813QZ16</accession>
<comment type="caution">
    <text evidence="2">The sequence shown here is derived from an EMBL/GenBank/DDBJ whole genome shotgun (WGS) entry which is preliminary data.</text>
</comment>
<reference evidence="2" key="1">
    <citation type="submission" date="2021-02" db="EMBL/GenBank/DDBJ databases">
        <authorList>
            <person name="Nowell W R."/>
        </authorList>
    </citation>
    <scope>NUCLEOTIDE SEQUENCE</scope>
</reference>
<dbReference type="AlphaFoldDB" id="A0A813QZ16"/>
<dbReference type="InterPro" id="IPR000742">
    <property type="entry name" value="EGF"/>
</dbReference>
<organism evidence="2 4">
    <name type="scientific">Didymodactylos carnosus</name>
    <dbReference type="NCBI Taxonomy" id="1234261"/>
    <lineage>
        <taxon>Eukaryota</taxon>
        <taxon>Metazoa</taxon>
        <taxon>Spiralia</taxon>
        <taxon>Gnathifera</taxon>
        <taxon>Rotifera</taxon>
        <taxon>Eurotatoria</taxon>
        <taxon>Bdelloidea</taxon>
        <taxon>Philodinida</taxon>
        <taxon>Philodinidae</taxon>
        <taxon>Didymodactylos</taxon>
    </lineage>
</organism>
<feature type="domain" description="EGF-like" evidence="1">
    <location>
        <begin position="252"/>
        <end position="263"/>
    </location>
</feature>
<dbReference type="EMBL" id="CAJNOQ010000229">
    <property type="protein sequence ID" value="CAF0775145.1"/>
    <property type="molecule type" value="Genomic_DNA"/>
</dbReference>
<protein>
    <recommendedName>
        <fullName evidence="1">EGF-like domain-containing protein</fullName>
    </recommendedName>
</protein>